<reference evidence="2" key="1">
    <citation type="submission" date="2022-11" db="UniProtKB">
        <authorList>
            <consortium name="WormBaseParasite"/>
        </authorList>
    </citation>
    <scope>IDENTIFICATION</scope>
</reference>
<name>A0A914LAG5_MELIC</name>
<evidence type="ECO:0000313" key="1">
    <source>
        <dbReference type="Proteomes" id="UP000887563"/>
    </source>
</evidence>
<dbReference type="AlphaFoldDB" id="A0A914LAG5"/>
<protein>
    <submittedName>
        <fullName evidence="2">Uncharacterized protein</fullName>
    </submittedName>
</protein>
<dbReference type="Proteomes" id="UP000887563">
    <property type="component" value="Unplaced"/>
</dbReference>
<proteinExistence type="predicted"/>
<accession>A0A914LAG5</accession>
<keyword evidence="1" id="KW-1185">Reference proteome</keyword>
<organism evidence="1 2">
    <name type="scientific">Meloidogyne incognita</name>
    <name type="common">Southern root-knot nematode worm</name>
    <name type="synonym">Oxyuris incognita</name>
    <dbReference type="NCBI Taxonomy" id="6306"/>
    <lineage>
        <taxon>Eukaryota</taxon>
        <taxon>Metazoa</taxon>
        <taxon>Ecdysozoa</taxon>
        <taxon>Nematoda</taxon>
        <taxon>Chromadorea</taxon>
        <taxon>Rhabditida</taxon>
        <taxon>Tylenchina</taxon>
        <taxon>Tylenchomorpha</taxon>
        <taxon>Tylenchoidea</taxon>
        <taxon>Meloidogynidae</taxon>
        <taxon>Meloidogyninae</taxon>
        <taxon>Meloidogyne</taxon>
        <taxon>Meloidogyne incognita group</taxon>
    </lineage>
</organism>
<dbReference type="Gene3D" id="1.10.510.10">
    <property type="entry name" value="Transferase(Phosphotransferase) domain 1"/>
    <property type="match status" value="1"/>
</dbReference>
<evidence type="ECO:0000313" key="2">
    <source>
        <dbReference type="WBParaSite" id="Minc3s00375g11234"/>
    </source>
</evidence>
<dbReference type="InterPro" id="IPR011009">
    <property type="entry name" value="Kinase-like_dom_sf"/>
</dbReference>
<sequence>MSVWRRSKLTTKRRELWALRLGFIWTAKAFVASRNSTTVSRRPTAAVFSEMDDQVFIINFGLARQRQEKSRPTGACPILGTDAYRPISNCSRVEYQPKDDIESWFYMCH</sequence>
<dbReference type="WBParaSite" id="Minc3s00375g11234">
    <property type="protein sequence ID" value="Minc3s00375g11234"/>
    <property type="gene ID" value="Minc3s00375g11234"/>
</dbReference>
<dbReference type="SUPFAM" id="SSF56112">
    <property type="entry name" value="Protein kinase-like (PK-like)"/>
    <property type="match status" value="1"/>
</dbReference>